<reference evidence="17 18" key="1">
    <citation type="submission" date="2018-01" db="EMBL/GenBank/DDBJ databases">
        <title>The draft genome sequence of Halioglobus lutimaris HF004.</title>
        <authorList>
            <person name="Du Z.-J."/>
            <person name="Shi M.-J."/>
        </authorList>
    </citation>
    <scope>NUCLEOTIDE SEQUENCE [LARGE SCALE GENOMIC DNA]</scope>
    <source>
        <strain evidence="17 18">HF004</strain>
    </source>
</reference>
<dbReference type="Pfam" id="PF08345">
    <property type="entry name" value="YscJ_FliF_C"/>
    <property type="match status" value="1"/>
</dbReference>
<dbReference type="PANTHER" id="PTHR30046">
    <property type="entry name" value="FLAGELLAR M-RING PROTEIN"/>
    <property type="match status" value="1"/>
</dbReference>
<keyword evidence="9 14" id="KW-0472">Membrane</keyword>
<comment type="subcellular location">
    <subcellularLocation>
        <location evidence="2 12">Bacterial flagellum basal body</location>
    </subcellularLocation>
    <subcellularLocation>
        <location evidence="3">Cell membrane</location>
        <topology evidence="3">Multi-pass membrane protein</topology>
    </subcellularLocation>
</comment>
<dbReference type="GO" id="GO:0071973">
    <property type="term" value="P:bacterial-type flagellum-dependent cell motility"/>
    <property type="evidence" value="ECO:0007669"/>
    <property type="project" value="InterPro"/>
</dbReference>
<keyword evidence="17" id="KW-0282">Flagellum</keyword>
<comment type="similarity">
    <text evidence="4 12">Belongs to the FliF family.</text>
</comment>
<evidence type="ECO:0000259" key="15">
    <source>
        <dbReference type="Pfam" id="PF01514"/>
    </source>
</evidence>
<protein>
    <recommendedName>
        <fullName evidence="5 12">Flagellar M-ring protein</fullName>
    </recommendedName>
</protein>
<evidence type="ECO:0000313" key="17">
    <source>
        <dbReference type="EMBL" id="PLW68295.1"/>
    </source>
</evidence>
<feature type="domain" description="Flagellar M-ring C-terminal" evidence="16">
    <location>
        <begin position="253"/>
        <end position="419"/>
    </location>
</feature>
<feature type="transmembrane region" description="Helical" evidence="14">
    <location>
        <begin position="26"/>
        <end position="45"/>
    </location>
</feature>
<evidence type="ECO:0000259" key="16">
    <source>
        <dbReference type="Pfam" id="PF08345"/>
    </source>
</evidence>
<evidence type="ECO:0000256" key="8">
    <source>
        <dbReference type="ARBA" id="ARBA00022989"/>
    </source>
</evidence>
<keyword evidence="8 14" id="KW-1133">Transmembrane helix</keyword>
<keyword evidence="17" id="KW-0969">Cilium</keyword>
<evidence type="ECO:0000256" key="6">
    <source>
        <dbReference type="ARBA" id="ARBA00022475"/>
    </source>
</evidence>
<sequence>MAFESQQLIDRFNRVSTLPAVRQTQLLLGLAASIALGIGLVQWAMAPDYTPLFGDLPAESSAEIIRQLDEQGVPYQVEGRGGLVTVPHDRVRELRIKLASEGLPKQSALGYDSLNHEQSLGLSSFMEKARFDRALEQELSRSIASLENVNGARVHLALPKQSAFVRRKDKPAASVLVNLAAGRQLTDRQLAGIVHLVAFSVPGLEAEQVSVVGNDGRLLSSQAKDSGFGLTTENFRYTELLEERYADRIIEILTPILGVGAVQTQVAAELDFTVVETTSEKYEPETSVRSEQLSEEITSDPGALGVPGTLSNQPPVEVPPAENAEGEQVAAAPSRSNKQEIRNYEVDRTISHIRETPGGVKRLTVAVVVDYTRTVNEQGDVERTPLSPERLAEITTLVKEAIGFDEDRGDRVNVVNASFVPPPEFEPLPAASILEAEWLWRSGKLLLAAVAVFATLFVVVRPLMQASTPGAAPAVALPAGAAAGDGGPLPASAEAMMMGDDRVTLGLQGLPAGEPAYKQQLDMARNMVQGEPERAAHVLKGWVAADD</sequence>
<name>A0A2N5X1D8_9GAMM</name>
<dbReference type="PANTHER" id="PTHR30046:SF0">
    <property type="entry name" value="FLAGELLAR M-RING PROTEIN"/>
    <property type="match status" value="1"/>
</dbReference>
<dbReference type="AlphaFoldDB" id="A0A2N5X1D8"/>
<comment type="caution">
    <text evidence="17">The sequence shown here is derived from an EMBL/GenBank/DDBJ whole genome shotgun (WGS) entry which is preliminary data.</text>
</comment>
<dbReference type="NCBIfam" id="TIGR00206">
    <property type="entry name" value="fliF"/>
    <property type="match status" value="1"/>
</dbReference>
<evidence type="ECO:0000256" key="7">
    <source>
        <dbReference type="ARBA" id="ARBA00022692"/>
    </source>
</evidence>
<dbReference type="InterPro" id="IPR006182">
    <property type="entry name" value="FliF_N_dom"/>
</dbReference>
<dbReference type="RefSeq" id="WP_101518278.1">
    <property type="nucleotide sequence ID" value="NZ_PKUS01000016.1"/>
</dbReference>
<dbReference type="InterPro" id="IPR043427">
    <property type="entry name" value="YscJ/FliF"/>
</dbReference>
<accession>A0A2N5X1D8</accession>
<evidence type="ECO:0000256" key="1">
    <source>
        <dbReference type="ARBA" id="ARBA00003820"/>
    </source>
</evidence>
<keyword evidence="17" id="KW-0966">Cell projection</keyword>
<evidence type="ECO:0000256" key="4">
    <source>
        <dbReference type="ARBA" id="ARBA00007971"/>
    </source>
</evidence>
<evidence type="ECO:0000313" key="18">
    <source>
        <dbReference type="Proteomes" id="UP000235005"/>
    </source>
</evidence>
<dbReference type="Gene3D" id="3.30.300.30">
    <property type="match status" value="1"/>
</dbReference>
<evidence type="ECO:0000256" key="11">
    <source>
        <dbReference type="ARBA" id="ARBA00025936"/>
    </source>
</evidence>
<dbReference type="InterPro" id="IPR000067">
    <property type="entry name" value="FlgMring_FliF"/>
</dbReference>
<dbReference type="EMBL" id="PKUS01000016">
    <property type="protein sequence ID" value="PLW68295.1"/>
    <property type="molecule type" value="Genomic_DNA"/>
</dbReference>
<gene>
    <name evidence="17" type="primary">fliF</name>
    <name evidence="17" type="ORF">C0039_12930</name>
</gene>
<keyword evidence="7 14" id="KW-0812">Transmembrane</keyword>
<evidence type="ECO:0000256" key="13">
    <source>
        <dbReference type="SAM" id="MobiDB-lite"/>
    </source>
</evidence>
<evidence type="ECO:0000256" key="14">
    <source>
        <dbReference type="SAM" id="Phobius"/>
    </source>
</evidence>
<feature type="domain" description="Flagellar M-ring N-terminal" evidence="15">
    <location>
        <begin position="46"/>
        <end position="220"/>
    </location>
</feature>
<evidence type="ECO:0000256" key="10">
    <source>
        <dbReference type="ARBA" id="ARBA00023143"/>
    </source>
</evidence>
<evidence type="ECO:0000256" key="5">
    <source>
        <dbReference type="ARBA" id="ARBA00017949"/>
    </source>
</evidence>
<keyword evidence="6" id="KW-1003">Cell membrane</keyword>
<dbReference type="Proteomes" id="UP000235005">
    <property type="component" value="Unassembled WGS sequence"/>
</dbReference>
<dbReference type="GO" id="GO:0009431">
    <property type="term" value="C:bacterial-type flagellum basal body, MS ring"/>
    <property type="evidence" value="ECO:0007669"/>
    <property type="project" value="InterPro"/>
</dbReference>
<proteinExistence type="inferred from homology"/>
<dbReference type="Pfam" id="PF01514">
    <property type="entry name" value="YscJ_FliF"/>
    <property type="match status" value="1"/>
</dbReference>
<organism evidence="17 18">
    <name type="scientific">Pseudohalioglobus lutimaris</name>
    <dbReference type="NCBI Taxonomy" id="1737061"/>
    <lineage>
        <taxon>Bacteria</taxon>
        <taxon>Pseudomonadati</taxon>
        <taxon>Pseudomonadota</taxon>
        <taxon>Gammaproteobacteria</taxon>
        <taxon>Cellvibrionales</taxon>
        <taxon>Halieaceae</taxon>
        <taxon>Pseudohalioglobus</taxon>
    </lineage>
</organism>
<keyword evidence="18" id="KW-1185">Reference proteome</keyword>
<dbReference type="GO" id="GO:0005886">
    <property type="term" value="C:plasma membrane"/>
    <property type="evidence" value="ECO:0007669"/>
    <property type="project" value="UniProtKB-SubCell"/>
</dbReference>
<dbReference type="PRINTS" id="PR01009">
    <property type="entry name" value="FLGMRINGFLIF"/>
</dbReference>
<evidence type="ECO:0000256" key="2">
    <source>
        <dbReference type="ARBA" id="ARBA00004117"/>
    </source>
</evidence>
<evidence type="ECO:0000256" key="3">
    <source>
        <dbReference type="ARBA" id="ARBA00004651"/>
    </source>
</evidence>
<dbReference type="InterPro" id="IPR045851">
    <property type="entry name" value="AMP-bd_C_sf"/>
</dbReference>
<evidence type="ECO:0000256" key="12">
    <source>
        <dbReference type="PIRNR" id="PIRNR004862"/>
    </source>
</evidence>
<comment type="function">
    <text evidence="1 12">The M ring may be actively involved in energy transduction.</text>
</comment>
<dbReference type="InterPro" id="IPR013556">
    <property type="entry name" value="Flag_M-ring_C"/>
</dbReference>
<dbReference type="GO" id="GO:0003774">
    <property type="term" value="F:cytoskeletal motor activity"/>
    <property type="evidence" value="ECO:0007669"/>
    <property type="project" value="InterPro"/>
</dbReference>
<dbReference type="OrthoDB" id="8554211at2"/>
<keyword evidence="10 12" id="KW-0975">Bacterial flagellum</keyword>
<dbReference type="PIRSF" id="PIRSF004862">
    <property type="entry name" value="FliF"/>
    <property type="match status" value="1"/>
</dbReference>
<comment type="subunit">
    <text evidence="11">The basal body constitutes a major portion of the flagellar organelle and consists of four rings (L,P,S, and M) mounted on a central rod. The M ring is integral to the inner membrane of the cell and may be connected to the flagellar rod via the S ring. The S (supramembrane ring) lies just distal to the M ring. The L and P rings lie in the outer membrane and the periplasmic space, respectively.</text>
</comment>
<feature type="region of interest" description="Disordered" evidence="13">
    <location>
        <begin position="280"/>
        <end position="337"/>
    </location>
</feature>
<evidence type="ECO:0000256" key="9">
    <source>
        <dbReference type="ARBA" id="ARBA00023136"/>
    </source>
</evidence>